<protein>
    <submittedName>
        <fullName evidence="2">Carboxymuconolactone decarboxylase</fullName>
    </submittedName>
</protein>
<proteinExistence type="predicted"/>
<dbReference type="InterPro" id="IPR003779">
    <property type="entry name" value="CMD-like"/>
</dbReference>
<sequence length="180" mass="19871">MARMPYFDVNEVTGPLGELVRGRPPLNLYRILPNAPETAIGFLSLGRAILTKSALPATLRELAILRVGALCRATYEIHQHRRVARAAGLPEAKIEAALSLGSTEAFDSREALVVAFTDAVVRDVKASDDLYEGVAKALGDQQTMELLVTIGYYMLVSRLLENLEVDIENPPFEHLEIRRD</sequence>
<dbReference type="Pfam" id="PF02627">
    <property type="entry name" value="CMD"/>
    <property type="match status" value="1"/>
</dbReference>
<dbReference type="AlphaFoldDB" id="A0A375IMR9"/>
<dbReference type="PANTHER" id="PTHR34846:SF11">
    <property type="entry name" value="4-CARBOXYMUCONOLACTONE DECARBOXYLASE FAMILY PROTEIN (AFU_ORTHOLOGUE AFUA_6G11590)"/>
    <property type="match status" value="1"/>
</dbReference>
<dbReference type="GO" id="GO:0051920">
    <property type="term" value="F:peroxiredoxin activity"/>
    <property type="evidence" value="ECO:0007669"/>
    <property type="project" value="InterPro"/>
</dbReference>
<organism evidence="2 3">
    <name type="scientific">Cupriavidus taiwanensis</name>
    <dbReference type="NCBI Taxonomy" id="164546"/>
    <lineage>
        <taxon>Bacteria</taxon>
        <taxon>Pseudomonadati</taxon>
        <taxon>Pseudomonadota</taxon>
        <taxon>Betaproteobacteria</taxon>
        <taxon>Burkholderiales</taxon>
        <taxon>Burkholderiaceae</taxon>
        <taxon>Cupriavidus</taxon>
    </lineage>
</organism>
<evidence type="ECO:0000259" key="1">
    <source>
        <dbReference type="Pfam" id="PF02627"/>
    </source>
</evidence>
<dbReference type="EMBL" id="LT991977">
    <property type="protein sequence ID" value="SPK75956.1"/>
    <property type="molecule type" value="Genomic_DNA"/>
</dbReference>
<dbReference type="PANTHER" id="PTHR34846">
    <property type="entry name" value="4-CARBOXYMUCONOLACTONE DECARBOXYLASE FAMILY PROTEIN (AFU_ORTHOLOGUE AFUA_6G11590)"/>
    <property type="match status" value="1"/>
</dbReference>
<dbReference type="SUPFAM" id="SSF69118">
    <property type="entry name" value="AhpD-like"/>
    <property type="match status" value="1"/>
</dbReference>
<evidence type="ECO:0000313" key="3">
    <source>
        <dbReference type="Proteomes" id="UP000255505"/>
    </source>
</evidence>
<geneLocation type="plasmid" evidence="2">
    <name>II</name>
</geneLocation>
<dbReference type="InterPro" id="IPR029032">
    <property type="entry name" value="AhpD-like"/>
</dbReference>
<reference evidence="2 3" key="1">
    <citation type="submission" date="2018-01" db="EMBL/GenBank/DDBJ databases">
        <authorList>
            <person name="Gaut B.S."/>
            <person name="Morton B.R."/>
            <person name="Clegg M.T."/>
            <person name="Duvall M.R."/>
        </authorList>
    </citation>
    <scope>NUCLEOTIDE SEQUENCE [LARGE SCALE GENOMIC DNA]</scope>
    <source>
        <strain evidence="2">Cupriavidus taiwanensis LMG 19425</strain>
        <plasmid evidence="3">Plasmid ii</plasmid>
    </source>
</reference>
<dbReference type="Proteomes" id="UP000255505">
    <property type="component" value="Plasmid II"/>
</dbReference>
<accession>A0A375IMR9</accession>
<evidence type="ECO:0000313" key="2">
    <source>
        <dbReference type="EMBL" id="SPK75956.1"/>
    </source>
</evidence>
<keyword evidence="2" id="KW-0614">Plasmid</keyword>
<dbReference type="Gene3D" id="1.20.1290.10">
    <property type="entry name" value="AhpD-like"/>
    <property type="match status" value="1"/>
</dbReference>
<gene>
    <name evidence="2" type="ORF">CT19425_MP70116</name>
</gene>
<name>A0A375IMR9_9BURK</name>
<feature type="domain" description="Carboxymuconolactone decarboxylase-like" evidence="1">
    <location>
        <begin position="36"/>
        <end position="117"/>
    </location>
</feature>